<dbReference type="InterPro" id="IPR017582">
    <property type="entry name" value="SelU"/>
</dbReference>
<dbReference type="SUPFAM" id="SSF52821">
    <property type="entry name" value="Rhodanese/Cell cycle control phosphatase"/>
    <property type="match status" value="1"/>
</dbReference>
<keyword evidence="1" id="KW-0711">Selenium</keyword>
<dbReference type="InterPro" id="IPR058840">
    <property type="entry name" value="AAA_SelU"/>
</dbReference>
<evidence type="ECO:0000313" key="4">
    <source>
        <dbReference type="Proteomes" id="UP001157915"/>
    </source>
</evidence>
<dbReference type="PANTHER" id="PTHR30401:SF0">
    <property type="entry name" value="TRNA 2-SELENOURIDINE SYNTHASE"/>
    <property type="match status" value="1"/>
</dbReference>
<organism evidence="3 4">
    <name type="scientific">Algoriphagus winogradskyi</name>
    <dbReference type="NCBI Taxonomy" id="237017"/>
    <lineage>
        <taxon>Bacteria</taxon>
        <taxon>Pseudomonadati</taxon>
        <taxon>Bacteroidota</taxon>
        <taxon>Cytophagia</taxon>
        <taxon>Cytophagales</taxon>
        <taxon>Cyclobacteriaceae</taxon>
        <taxon>Algoriphagus</taxon>
    </lineage>
</organism>
<dbReference type="InterPro" id="IPR001763">
    <property type="entry name" value="Rhodanese-like_dom"/>
</dbReference>
<gene>
    <name evidence="3" type="ORF">SAMN06265367_11036</name>
</gene>
<reference evidence="3 4" key="1">
    <citation type="submission" date="2017-05" db="EMBL/GenBank/DDBJ databases">
        <authorList>
            <person name="Varghese N."/>
            <person name="Submissions S."/>
        </authorList>
    </citation>
    <scope>NUCLEOTIDE SEQUENCE [LARGE SCALE GENOMIC DNA]</scope>
    <source>
        <strain evidence="3 4">DSM 15360</strain>
    </source>
</reference>
<dbReference type="Pfam" id="PF26341">
    <property type="entry name" value="AAA_SelU"/>
    <property type="match status" value="1"/>
</dbReference>
<protein>
    <submittedName>
        <fullName evidence="3">tRNA 2-selenouridine synthase</fullName>
    </submittedName>
</protein>
<dbReference type="Proteomes" id="UP001157915">
    <property type="component" value="Unassembled WGS sequence"/>
</dbReference>
<dbReference type="Gene3D" id="3.40.250.10">
    <property type="entry name" value="Rhodanese-like domain"/>
    <property type="match status" value="1"/>
</dbReference>
<name>A0ABY1PHZ7_9BACT</name>
<dbReference type="NCBIfam" id="NF008750">
    <property type="entry name" value="PRK11784.1-2"/>
    <property type="match status" value="1"/>
</dbReference>
<evidence type="ECO:0000259" key="2">
    <source>
        <dbReference type="PROSITE" id="PS50206"/>
    </source>
</evidence>
<dbReference type="PROSITE" id="PS50206">
    <property type="entry name" value="RHODANESE_3"/>
    <property type="match status" value="1"/>
</dbReference>
<dbReference type="EMBL" id="FXUA01000010">
    <property type="protein sequence ID" value="SMP34854.1"/>
    <property type="molecule type" value="Genomic_DNA"/>
</dbReference>
<accession>A0ABY1PHZ7</accession>
<feature type="domain" description="Rhodanese" evidence="2">
    <location>
        <begin position="14"/>
        <end position="135"/>
    </location>
</feature>
<sequence length="351" mass="40174">MAEQLISLDEFWSLRDQIPVIDARSEKEFDQSHIPGSINIPILNNTERIQVGTLYKERGPEEATIKGFELVGPRFHLILKHVLKRFPEKKIIIYCWRGGMRSHILAWLLTMIGFEIFRLRGGYKTYRTFSFDMVRKDWNLIVLGGKTGTGKTRLLKKLQESGEQTIDLEGLANHKGSSFGAIGQPAQPSVEQFENIFAETLQKLDPKKPSWVENESRKIGRLILPDNFYHQMLASPLIDIYKTDQERINLIVEEYGSLPQDELILAVLRIKKRLGGLRTSEAIQAIVDGNHEAWIANMLIYYDKAYNFDLDKHADGKTIQLDLSGIDEDTSTKNLLEAKSQFHGKYTNPTN</sequence>
<proteinExistence type="predicted"/>
<dbReference type="InterPro" id="IPR036873">
    <property type="entry name" value="Rhodanese-like_dom_sf"/>
</dbReference>
<comment type="caution">
    <text evidence="3">The sequence shown here is derived from an EMBL/GenBank/DDBJ whole genome shotgun (WGS) entry which is preliminary data.</text>
</comment>
<keyword evidence="4" id="KW-1185">Reference proteome</keyword>
<dbReference type="NCBIfam" id="TIGR03167">
    <property type="entry name" value="tRNA_sel_U_synt"/>
    <property type="match status" value="1"/>
</dbReference>
<dbReference type="PANTHER" id="PTHR30401">
    <property type="entry name" value="TRNA 2-SELENOURIDINE SYNTHASE"/>
    <property type="match status" value="1"/>
</dbReference>
<dbReference type="Pfam" id="PF00581">
    <property type="entry name" value="Rhodanese"/>
    <property type="match status" value="1"/>
</dbReference>
<dbReference type="NCBIfam" id="NF008752">
    <property type="entry name" value="PRK11784.1-4"/>
    <property type="match status" value="1"/>
</dbReference>
<dbReference type="RefSeq" id="WP_283414657.1">
    <property type="nucleotide sequence ID" value="NZ_FXUA01000010.1"/>
</dbReference>
<evidence type="ECO:0000313" key="3">
    <source>
        <dbReference type="EMBL" id="SMP34854.1"/>
    </source>
</evidence>
<evidence type="ECO:0000256" key="1">
    <source>
        <dbReference type="ARBA" id="ARBA00023266"/>
    </source>
</evidence>
<dbReference type="SMART" id="SM00450">
    <property type="entry name" value="RHOD"/>
    <property type="match status" value="1"/>
</dbReference>